<protein>
    <submittedName>
        <fullName evidence="1">Uncharacterized protein</fullName>
    </submittedName>
</protein>
<comment type="caution">
    <text evidence="1">The sequence shown here is derived from an EMBL/GenBank/DDBJ whole genome shotgun (WGS) entry which is preliminary data.</text>
</comment>
<evidence type="ECO:0000313" key="1">
    <source>
        <dbReference type="EMBL" id="KAH9415950.1"/>
    </source>
</evidence>
<keyword evidence="2" id="KW-1185">Reference proteome</keyword>
<reference evidence="1 2" key="1">
    <citation type="journal article" date="2018" name="J. Allergy Clin. Immunol.">
        <title>High-quality assembly of Dermatophagoides pteronyssinus genome and transcriptome reveals a wide range of novel allergens.</title>
        <authorList>
            <person name="Liu X.Y."/>
            <person name="Yang K.Y."/>
            <person name="Wang M.Q."/>
            <person name="Kwok J.S."/>
            <person name="Zeng X."/>
            <person name="Yang Z."/>
            <person name="Xiao X.J."/>
            <person name="Lau C.P."/>
            <person name="Li Y."/>
            <person name="Huang Z.M."/>
            <person name="Ba J.G."/>
            <person name="Yim A.K."/>
            <person name="Ouyang C.Y."/>
            <person name="Ngai S.M."/>
            <person name="Chan T.F."/>
            <person name="Leung E.L."/>
            <person name="Liu L."/>
            <person name="Liu Z.G."/>
            <person name="Tsui S.K."/>
        </authorList>
    </citation>
    <scope>NUCLEOTIDE SEQUENCE [LARGE SCALE GENOMIC DNA]</scope>
    <source>
        <strain evidence="1">Derp</strain>
    </source>
</reference>
<organism evidence="1 2">
    <name type="scientific">Dermatophagoides pteronyssinus</name>
    <name type="common">European house dust mite</name>
    <dbReference type="NCBI Taxonomy" id="6956"/>
    <lineage>
        <taxon>Eukaryota</taxon>
        <taxon>Metazoa</taxon>
        <taxon>Ecdysozoa</taxon>
        <taxon>Arthropoda</taxon>
        <taxon>Chelicerata</taxon>
        <taxon>Arachnida</taxon>
        <taxon>Acari</taxon>
        <taxon>Acariformes</taxon>
        <taxon>Sarcoptiformes</taxon>
        <taxon>Astigmata</taxon>
        <taxon>Psoroptidia</taxon>
        <taxon>Analgoidea</taxon>
        <taxon>Pyroglyphidae</taxon>
        <taxon>Dermatophagoidinae</taxon>
        <taxon>Dermatophagoides</taxon>
    </lineage>
</organism>
<accession>A0ABQ8J0Q4</accession>
<dbReference type="Proteomes" id="UP000887458">
    <property type="component" value="Unassembled WGS sequence"/>
</dbReference>
<reference evidence="1 2" key="2">
    <citation type="journal article" date="2022" name="Mol. Biol. Evol.">
        <title>Comparative Genomics Reveals Insights into the Divergent Evolution of Astigmatic Mites and Household Pest Adaptations.</title>
        <authorList>
            <person name="Xiong Q."/>
            <person name="Wan A.T."/>
            <person name="Liu X."/>
            <person name="Fung C.S."/>
            <person name="Xiao X."/>
            <person name="Malainual N."/>
            <person name="Hou J."/>
            <person name="Wang L."/>
            <person name="Wang M."/>
            <person name="Yang K.Y."/>
            <person name="Cui Y."/>
            <person name="Leung E.L."/>
            <person name="Nong W."/>
            <person name="Shin S.K."/>
            <person name="Au S.W."/>
            <person name="Jeong K.Y."/>
            <person name="Chew F.T."/>
            <person name="Hui J.H."/>
            <person name="Leung T.F."/>
            <person name="Tungtrongchitr A."/>
            <person name="Zhong N."/>
            <person name="Liu Z."/>
            <person name="Tsui S.K."/>
        </authorList>
    </citation>
    <scope>NUCLEOTIDE SEQUENCE [LARGE SCALE GENOMIC DNA]</scope>
    <source>
        <strain evidence="1">Derp</strain>
    </source>
</reference>
<evidence type="ECO:0000313" key="2">
    <source>
        <dbReference type="Proteomes" id="UP000887458"/>
    </source>
</evidence>
<sequence>MKMDQNDSNGNFIPCVKKKLNSTQQQQQKLQRIKLIRPLFRPEDDRLNANRRHKQMNNVGDVQMHLASNIDKPKI</sequence>
<proteinExistence type="predicted"/>
<name>A0ABQ8J0Q4_DERPT</name>
<dbReference type="EMBL" id="NJHN03000095">
    <property type="protein sequence ID" value="KAH9415950.1"/>
    <property type="molecule type" value="Genomic_DNA"/>
</dbReference>
<gene>
    <name evidence="1" type="ORF">DERP_000444</name>
</gene>